<dbReference type="PANTHER" id="PTHR40079">
    <property type="entry name" value="MANNAN ENDO-1,4-BETA-MANNOSIDASE E-RELATED"/>
    <property type="match status" value="1"/>
</dbReference>
<organism evidence="7 8">
    <name type="scientific">Candidatus Ornithomonoglobus merdipullorum</name>
    <dbReference type="NCBI Taxonomy" id="2840895"/>
    <lineage>
        <taxon>Bacteria</taxon>
        <taxon>Bacillati</taxon>
        <taxon>Bacillota</taxon>
        <taxon>Clostridia</taxon>
        <taxon>Candidatus Ornithomonoglobus</taxon>
    </lineage>
</organism>
<keyword evidence="3" id="KW-0326">Glycosidase</keyword>
<feature type="chain" id="PRO_5039234926" description="GH26 domain-containing protein" evidence="5">
    <location>
        <begin position="23"/>
        <end position="440"/>
    </location>
</feature>
<evidence type="ECO:0000313" key="7">
    <source>
        <dbReference type="EMBL" id="HIU56872.1"/>
    </source>
</evidence>
<dbReference type="SUPFAM" id="SSF51445">
    <property type="entry name" value="(Trans)glycosidases"/>
    <property type="match status" value="1"/>
</dbReference>
<feature type="signal peptide" evidence="5">
    <location>
        <begin position="1"/>
        <end position="22"/>
    </location>
</feature>
<comment type="caution">
    <text evidence="7">The sequence shown here is derived from an EMBL/GenBank/DDBJ whole genome shotgun (WGS) entry which is preliminary data.</text>
</comment>
<dbReference type="PANTHER" id="PTHR40079:SF4">
    <property type="entry name" value="GH26 DOMAIN-CONTAINING PROTEIN-RELATED"/>
    <property type="match status" value="1"/>
</dbReference>
<evidence type="ECO:0000259" key="6">
    <source>
        <dbReference type="PROSITE" id="PS51764"/>
    </source>
</evidence>
<evidence type="ECO:0000256" key="5">
    <source>
        <dbReference type="SAM" id="SignalP"/>
    </source>
</evidence>
<gene>
    <name evidence="7" type="ORF">IAA61_03540</name>
</gene>
<dbReference type="InterPro" id="IPR000805">
    <property type="entry name" value="Glyco_hydro_26"/>
</dbReference>
<dbReference type="Proteomes" id="UP000824109">
    <property type="component" value="Unassembled WGS sequence"/>
</dbReference>
<dbReference type="GO" id="GO:0006080">
    <property type="term" value="P:substituted mannan metabolic process"/>
    <property type="evidence" value="ECO:0007669"/>
    <property type="project" value="InterPro"/>
</dbReference>
<comment type="caution">
    <text evidence="4">Lacks conserved residue(s) required for the propagation of feature annotation.</text>
</comment>
<dbReference type="EMBL" id="DVNB01000035">
    <property type="protein sequence ID" value="HIU56872.1"/>
    <property type="molecule type" value="Genomic_DNA"/>
</dbReference>
<proteinExistence type="inferred from homology"/>
<evidence type="ECO:0000256" key="1">
    <source>
        <dbReference type="ARBA" id="ARBA00007754"/>
    </source>
</evidence>
<protein>
    <recommendedName>
        <fullName evidence="6">GH26 domain-containing protein</fullName>
    </recommendedName>
</protein>
<evidence type="ECO:0000313" key="8">
    <source>
        <dbReference type="Proteomes" id="UP000824109"/>
    </source>
</evidence>
<evidence type="ECO:0000256" key="2">
    <source>
        <dbReference type="ARBA" id="ARBA00022801"/>
    </source>
</evidence>
<dbReference type="Pfam" id="PF02156">
    <property type="entry name" value="Glyco_hydro_26"/>
    <property type="match status" value="1"/>
</dbReference>
<reference evidence="7" key="1">
    <citation type="submission" date="2020-10" db="EMBL/GenBank/DDBJ databases">
        <authorList>
            <person name="Gilroy R."/>
        </authorList>
    </citation>
    <scope>NUCLEOTIDE SEQUENCE</scope>
    <source>
        <strain evidence="7">USAMLcec3-3695</strain>
    </source>
</reference>
<feature type="domain" description="GH26" evidence="6">
    <location>
        <begin position="17"/>
        <end position="353"/>
    </location>
</feature>
<keyword evidence="2" id="KW-0378">Hydrolase</keyword>
<comment type="similarity">
    <text evidence="1 4">Belongs to the glycosyl hydrolase 26 family.</text>
</comment>
<reference evidence="7" key="2">
    <citation type="journal article" date="2021" name="PeerJ">
        <title>Extensive microbial diversity within the chicken gut microbiome revealed by metagenomics and culture.</title>
        <authorList>
            <person name="Gilroy R."/>
            <person name="Ravi A."/>
            <person name="Getino M."/>
            <person name="Pursley I."/>
            <person name="Horton D.L."/>
            <person name="Alikhan N.F."/>
            <person name="Baker D."/>
            <person name="Gharbi K."/>
            <person name="Hall N."/>
            <person name="Watson M."/>
            <person name="Adriaenssens E.M."/>
            <person name="Foster-Nyarko E."/>
            <person name="Jarju S."/>
            <person name="Secka A."/>
            <person name="Antonio M."/>
            <person name="Oren A."/>
            <person name="Chaudhuri R.R."/>
            <person name="La Ragione R."/>
            <person name="Hildebrand F."/>
            <person name="Pallen M.J."/>
        </authorList>
    </citation>
    <scope>NUCLEOTIDE SEQUENCE</scope>
    <source>
        <strain evidence="7">USAMLcec3-3695</strain>
    </source>
</reference>
<accession>A0A9D1SEN1</accession>
<dbReference type="PROSITE" id="PS51764">
    <property type="entry name" value="GH26"/>
    <property type="match status" value="1"/>
</dbReference>
<keyword evidence="5" id="KW-0732">Signal</keyword>
<dbReference type="GO" id="GO:0016985">
    <property type="term" value="F:mannan endo-1,4-beta-mannosidase activity"/>
    <property type="evidence" value="ECO:0007669"/>
    <property type="project" value="InterPro"/>
</dbReference>
<evidence type="ECO:0000256" key="4">
    <source>
        <dbReference type="PROSITE-ProRule" id="PRU01100"/>
    </source>
</evidence>
<dbReference type="InterPro" id="IPR017853">
    <property type="entry name" value="GH"/>
</dbReference>
<dbReference type="Gene3D" id="3.20.20.80">
    <property type="entry name" value="Glycosidases"/>
    <property type="match status" value="1"/>
</dbReference>
<sequence length="440" mass="48900">MKRAAGILLAGALFFNTITASAVDWTAILNERKAMINESSFELYYEGSVDSAPYYGAKYEPRGGTYFGCVTENEGDFDTPSGAYLTFLSGADRQTDMYYPANSMIKNGTALGVIEYTAYNFEDFDINSFAQAMANLNSAGVPMIVSIMNEMNTNNMQYDSARYVTLFRQAADIVHRYPNLAVAWTPIALGSLDKSFEEFYPGDQYVDWLGLSMFDIHKFMGNVNTTDTEASYFMTGNYSWATNRIKPFMQFVQRNNIQKPIAIIQGGVANQTLASGNIDSWAIPRLRNMYYDLIMKYPQIKMINYFNVKLAAAEAESFHFVGKPYLADIVDEAASCGAYITAYGTQPKFVFRNASLAGSDQAENGYVPVYVQAYIPGSETNMVHFKIDGTWYHCTDKAPYKCLMNVTALADGAHTVTAECGGYSRTASFYKSGNTITFGI</sequence>
<dbReference type="AlphaFoldDB" id="A0A9D1SEN1"/>
<evidence type="ECO:0000256" key="3">
    <source>
        <dbReference type="ARBA" id="ARBA00023295"/>
    </source>
</evidence>
<name>A0A9D1SEN1_9FIRM</name>
<dbReference type="InterPro" id="IPR022790">
    <property type="entry name" value="GH26_dom"/>
</dbReference>